<evidence type="ECO:0000256" key="6">
    <source>
        <dbReference type="ARBA" id="ARBA00023054"/>
    </source>
</evidence>
<feature type="domain" description="Shugoshin N-terminal coiled-coil" evidence="11">
    <location>
        <begin position="16"/>
        <end position="57"/>
    </location>
</feature>
<reference evidence="12" key="1">
    <citation type="submission" date="2020-06" db="EMBL/GenBank/DDBJ databases">
        <title>Genomes of multiple members of Pneumocystis genus reveal paths to human pathogen Pneumocystis jirovecii.</title>
        <authorList>
            <person name="Cisse O.H."/>
            <person name="Ma L."/>
            <person name="Dekker J."/>
            <person name="Khil P."/>
            <person name="Jo J."/>
            <person name="Brenchley J."/>
            <person name="Blair R."/>
            <person name="Pahar B."/>
            <person name="Chabe M."/>
            <person name="Van Rompay K.A."/>
            <person name="Keesler R."/>
            <person name="Sukura A."/>
            <person name="Hirsch V."/>
            <person name="Kutty G."/>
            <person name="Liu Y."/>
            <person name="Peng L."/>
            <person name="Chen J."/>
            <person name="Song J."/>
            <person name="Weissenbacher-Lang C."/>
            <person name="Xu J."/>
            <person name="Upham N.S."/>
            <person name="Stajich J.E."/>
            <person name="Cuomo C.A."/>
            <person name="Cushion M.T."/>
            <person name="Kovacs J.A."/>
        </authorList>
    </citation>
    <scope>NUCLEOTIDE SEQUENCE</scope>
    <source>
        <strain evidence="12">2A</strain>
    </source>
</reference>
<evidence type="ECO:0008006" key="14">
    <source>
        <dbReference type="Google" id="ProtNLM"/>
    </source>
</evidence>
<accession>A0A899FZQ3</accession>
<evidence type="ECO:0000313" key="13">
    <source>
        <dbReference type="Proteomes" id="UP000663699"/>
    </source>
</evidence>
<keyword evidence="8" id="KW-0137">Centromere</keyword>
<dbReference type="Pfam" id="PF07557">
    <property type="entry name" value="Shugoshin_C"/>
    <property type="match status" value="1"/>
</dbReference>
<keyword evidence="5" id="KW-0159">Chromosome partition</keyword>
<keyword evidence="3" id="KW-0158">Chromosome</keyword>
<evidence type="ECO:0000256" key="4">
    <source>
        <dbReference type="ARBA" id="ARBA00022618"/>
    </source>
</evidence>
<dbReference type="InterPro" id="IPR011515">
    <property type="entry name" value="Shugoshin_C"/>
</dbReference>
<feature type="region of interest" description="Disordered" evidence="9">
    <location>
        <begin position="85"/>
        <end position="104"/>
    </location>
</feature>
<evidence type="ECO:0000256" key="8">
    <source>
        <dbReference type="ARBA" id="ARBA00023328"/>
    </source>
</evidence>
<evidence type="ECO:0000256" key="9">
    <source>
        <dbReference type="SAM" id="MobiDB-lite"/>
    </source>
</evidence>
<evidence type="ECO:0000256" key="5">
    <source>
        <dbReference type="ARBA" id="ARBA00022829"/>
    </source>
</evidence>
<keyword evidence="4" id="KW-0132">Cell division</keyword>
<dbReference type="EMBL" id="CP054540">
    <property type="protein sequence ID" value="QSL66026.1"/>
    <property type="molecule type" value="Genomic_DNA"/>
</dbReference>
<organism evidence="12 13">
    <name type="scientific">Pneumocystis wakefieldiae</name>
    <dbReference type="NCBI Taxonomy" id="38082"/>
    <lineage>
        <taxon>Eukaryota</taxon>
        <taxon>Fungi</taxon>
        <taxon>Dikarya</taxon>
        <taxon>Ascomycota</taxon>
        <taxon>Taphrinomycotina</taxon>
        <taxon>Pneumocystomycetes</taxon>
        <taxon>Pneumocystaceae</taxon>
        <taxon>Pneumocystis</taxon>
    </lineage>
</organism>
<gene>
    <name evidence="12" type="ORF">MERGE_003163</name>
</gene>
<dbReference type="InterPro" id="IPR011516">
    <property type="entry name" value="Shugoshin_N"/>
</dbReference>
<dbReference type="Pfam" id="PF07558">
    <property type="entry name" value="Shugoshin_N"/>
    <property type="match status" value="1"/>
</dbReference>
<dbReference type="GO" id="GO:0005634">
    <property type="term" value="C:nucleus"/>
    <property type="evidence" value="ECO:0007669"/>
    <property type="project" value="InterPro"/>
</dbReference>
<name>A0A899FZQ3_9ASCO</name>
<dbReference type="GO" id="GO:0051301">
    <property type="term" value="P:cell division"/>
    <property type="evidence" value="ECO:0007669"/>
    <property type="project" value="UniProtKB-KW"/>
</dbReference>
<dbReference type="Proteomes" id="UP000663699">
    <property type="component" value="Chromosome 9"/>
</dbReference>
<evidence type="ECO:0000259" key="10">
    <source>
        <dbReference type="Pfam" id="PF07557"/>
    </source>
</evidence>
<evidence type="ECO:0000256" key="7">
    <source>
        <dbReference type="ARBA" id="ARBA00023306"/>
    </source>
</evidence>
<feature type="compositionally biased region" description="Basic and acidic residues" evidence="9">
    <location>
        <begin position="94"/>
        <end position="104"/>
    </location>
</feature>
<keyword evidence="7" id="KW-0131">Cell cycle</keyword>
<protein>
    <recommendedName>
        <fullName evidence="14">Shugoshin C-terminal domain-containing protein</fullName>
    </recommendedName>
</protein>
<dbReference type="AlphaFoldDB" id="A0A899FZQ3"/>
<feature type="domain" description="Shugoshin C-terminal" evidence="10">
    <location>
        <begin position="340"/>
        <end position="358"/>
    </location>
</feature>
<evidence type="ECO:0000313" key="12">
    <source>
        <dbReference type="EMBL" id="QSL66026.1"/>
    </source>
</evidence>
<comment type="subcellular location">
    <subcellularLocation>
        <location evidence="1">Chromosome</location>
        <location evidence="1">Centromere</location>
    </subcellularLocation>
</comment>
<sequence length="536" mass="62061">MSAQTEDLQESLEAFKKKHLRQNREIIRLNMLQSVKVRQLELETGRLLQENFELRASLISLQEQNEKEKKRARLEKFENMLPESSAESLSVENCKSEKKSKKADNSVRSMNFLEELYLGEKLKGVLAEKKEEKSSKKGFTRLSNDKQINTNYTNDSTQLDDRNNDISKELSTEAEDCSFVYIEKKAFDIANENMESKHKEKRTSKSKEKPQVLEKNDSSDDFIYTRAKTNTEDKKQTYWILNTHECEKKKDVDVEKENIINFELSCLKEKNKDINCKEKNTRNNKTCIRKALESKPSVANKNVETANDWRNSQEIKTKVLAFPHVTEIVESSSPEKRVGRTKKHVNYALPSLKTKMRRDDSVVEDDNLNKNYSKKNISDNQVINLIGGSQEQNTNVSSIVTKCEKAPSVVIHKTTLSTKCNHPVLPMDIQKNSKSNTQFVLKSPIKFSNKKTLDHDLNSIEELSNSISCINKKVTTNDNLKFESFEKDMRRRTVHELLKTKTSISHISEYKNIQYQSGTSTRRKRIYLQINNVSHI</sequence>
<feature type="region of interest" description="Disordered" evidence="9">
    <location>
        <begin position="193"/>
        <end position="218"/>
    </location>
</feature>
<proteinExistence type="inferred from homology"/>
<keyword evidence="13" id="KW-1185">Reference proteome</keyword>
<dbReference type="OrthoDB" id="5394106at2759"/>
<evidence type="ECO:0000256" key="2">
    <source>
        <dbReference type="ARBA" id="ARBA00010845"/>
    </source>
</evidence>
<dbReference type="GO" id="GO:0045132">
    <property type="term" value="P:meiotic chromosome segregation"/>
    <property type="evidence" value="ECO:0007669"/>
    <property type="project" value="InterPro"/>
</dbReference>
<feature type="compositionally biased region" description="Basic and acidic residues" evidence="9">
    <location>
        <begin position="194"/>
        <end position="218"/>
    </location>
</feature>
<evidence type="ECO:0000256" key="1">
    <source>
        <dbReference type="ARBA" id="ARBA00004584"/>
    </source>
</evidence>
<dbReference type="GO" id="GO:0000779">
    <property type="term" value="C:condensed chromosome, centromeric region"/>
    <property type="evidence" value="ECO:0007669"/>
    <property type="project" value="UniProtKB-ARBA"/>
</dbReference>
<comment type="similarity">
    <text evidence="2">Belongs to the shugoshin family.</text>
</comment>
<evidence type="ECO:0000259" key="11">
    <source>
        <dbReference type="Pfam" id="PF07558"/>
    </source>
</evidence>
<evidence type="ECO:0000256" key="3">
    <source>
        <dbReference type="ARBA" id="ARBA00022454"/>
    </source>
</evidence>
<keyword evidence="6" id="KW-0175">Coiled coil</keyword>